<dbReference type="GO" id="GO:0005886">
    <property type="term" value="C:plasma membrane"/>
    <property type="evidence" value="ECO:0007669"/>
    <property type="project" value="UniProtKB-SubCell"/>
</dbReference>
<keyword evidence="24" id="KW-1185">Reference proteome</keyword>
<feature type="region of interest" description="Disordered" evidence="18">
    <location>
        <begin position="151"/>
        <end position="174"/>
    </location>
</feature>
<dbReference type="GO" id="GO:0000271">
    <property type="term" value="P:polysaccharide biosynthetic process"/>
    <property type="evidence" value="ECO:0007669"/>
    <property type="project" value="UniProtKB-KW"/>
</dbReference>
<feature type="domain" description="Tyrosine-protein kinase G-rich" evidence="22">
    <location>
        <begin position="447"/>
        <end position="517"/>
    </location>
</feature>
<evidence type="ECO:0000256" key="19">
    <source>
        <dbReference type="SAM" id="Phobius"/>
    </source>
</evidence>
<proteinExistence type="inferred from homology"/>
<evidence type="ECO:0000256" key="18">
    <source>
        <dbReference type="SAM" id="MobiDB-lite"/>
    </source>
</evidence>
<dbReference type="InterPro" id="IPR005702">
    <property type="entry name" value="Wzc-like_C"/>
</dbReference>
<dbReference type="RefSeq" id="WP_119108441.1">
    <property type="nucleotide sequence ID" value="NZ_QXJC01000001.1"/>
</dbReference>
<evidence type="ECO:0000256" key="13">
    <source>
        <dbReference type="ARBA" id="ARBA00053015"/>
    </source>
</evidence>
<feature type="domain" description="Polysaccharide chain length determinant N-terminal" evidence="21">
    <location>
        <begin position="50"/>
        <end position="144"/>
    </location>
</feature>
<keyword evidence="5 19" id="KW-0812">Transmembrane</keyword>
<keyword evidence="17" id="KW-0175">Coiled coil</keyword>
<keyword evidence="9 19" id="KW-1133">Transmembrane helix</keyword>
<dbReference type="InterPro" id="IPR032807">
    <property type="entry name" value="GNVR"/>
</dbReference>
<evidence type="ECO:0000256" key="6">
    <source>
        <dbReference type="ARBA" id="ARBA00022741"/>
    </source>
</evidence>
<evidence type="ECO:0000256" key="10">
    <source>
        <dbReference type="ARBA" id="ARBA00023136"/>
    </source>
</evidence>
<evidence type="ECO:0000313" key="24">
    <source>
        <dbReference type="Proteomes" id="UP000266302"/>
    </source>
</evidence>
<dbReference type="InterPro" id="IPR050445">
    <property type="entry name" value="Bact_polysacc_biosynth/exp"/>
</dbReference>
<evidence type="ECO:0000256" key="8">
    <source>
        <dbReference type="ARBA" id="ARBA00022840"/>
    </source>
</evidence>
<gene>
    <name evidence="23" type="ORF">D3F03_06395</name>
</gene>
<dbReference type="OrthoDB" id="9808257at2"/>
<comment type="caution">
    <text evidence="23">The sequence shown here is derived from an EMBL/GenBank/DDBJ whole genome shotgun (WGS) entry which is preliminary data.</text>
</comment>
<keyword evidence="11" id="KW-0829">Tyrosine-protein kinase</keyword>
<dbReference type="Pfam" id="PF01656">
    <property type="entry name" value="CbiA"/>
    <property type="match status" value="1"/>
</dbReference>
<comment type="subcellular location">
    <subcellularLocation>
        <location evidence="1">Cell inner membrane</location>
        <topology evidence="1">Multi-pass membrane protein</topology>
    </subcellularLocation>
</comment>
<feature type="compositionally biased region" description="Basic and acidic residues" evidence="18">
    <location>
        <begin position="1"/>
        <end position="14"/>
    </location>
</feature>
<dbReference type="FunFam" id="3.40.50.300:FF:000527">
    <property type="entry name" value="Tyrosine-protein kinase etk"/>
    <property type="match status" value="1"/>
</dbReference>
<sequence>MSQDPQHPEPDHLPAAHRGPAPSHALQLRGNHALGMPIAQAPAPQEEDDDTLDLRDLWRMVVKHKGLLVSVAIGGLLVALLLSFIKTPLYLATTTVQVDKRAARVVKFAQDADANQDVDERTALGTQLELLKSRVLAERVIDELQLDRQGLPMPTAAAPAGDAAPAGSDAEPEAPEATGWQAMMGNLLDRIKDSYGKIREPASNSAERLNREQVLKAFNDTVKAEQVRNSRMLRVQVENASPQLAARIANSVAEGFIALNLERRMDSSSYAKTFLETQLGLTKAKLEESERKLNEYARSRNILTLDEKTNVLNQTFTEYSTALTKAEQDVIKTDSDYEAIRTAPDTSRQVLESKTIQDYKAQISKLDQDYQEAGKVYKDDFPKMKQLRAQMDELNSRIKAEVQSILASVRNQAQTAKRQEQLIRSRLQQTRAEIMQAQDRSVDFNLLKREVDTNRELYNGLLQQVKEVGVAGGVETNNIQVVDKAEVPLFPYKPKLALNAAIGLLAGIVLGLGIVFLMESMDDSIKFADEVEKLLQVPLLGVIPKVKEKTNLTSLALLVHEDPRGHIAEAYRSVRTALQFSTADGAPRRLVLTSTTKNEGKSTTALALAINFAQMGAKVVLIDADMRNPSVHKYLNLPNTAGLSNYLSGHGKPGEITRMSAIDNLMVITAGPIPPSPVDLLTGPRLGELMDLLEVRGAQYIIFDGPPVLGLADAIVLGNQVHSVLFVAQASQTRKSHIKDAFRRLRMAGVMPCGVVLTKTTAQNTAYYTYDNYYGYGVDSPAPKPPAAGQGDRTEPSLTAA</sequence>
<dbReference type="PANTHER" id="PTHR32309">
    <property type="entry name" value="TYROSINE-PROTEIN KINASE"/>
    <property type="match status" value="1"/>
</dbReference>
<dbReference type="InterPro" id="IPR027417">
    <property type="entry name" value="P-loop_NTPase"/>
</dbReference>
<evidence type="ECO:0000256" key="15">
    <source>
        <dbReference type="ARBA" id="ARBA00067833"/>
    </source>
</evidence>
<keyword evidence="12" id="KW-0270">Exopolysaccharide synthesis</keyword>
<keyword evidence="3" id="KW-1003">Cell membrane</keyword>
<dbReference type="CDD" id="cd05387">
    <property type="entry name" value="BY-kinase"/>
    <property type="match status" value="1"/>
</dbReference>
<dbReference type="Pfam" id="PF02706">
    <property type="entry name" value="Wzz"/>
    <property type="match status" value="1"/>
</dbReference>
<feature type="compositionally biased region" description="Low complexity" evidence="18">
    <location>
        <begin position="156"/>
        <end position="169"/>
    </location>
</feature>
<feature type="region of interest" description="Disordered" evidence="18">
    <location>
        <begin position="781"/>
        <end position="801"/>
    </location>
</feature>
<dbReference type="Gene3D" id="3.40.50.300">
    <property type="entry name" value="P-loop containing nucleotide triphosphate hydrolases"/>
    <property type="match status" value="1"/>
</dbReference>
<dbReference type="PANTHER" id="PTHR32309:SF13">
    <property type="entry name" value="FERRIC ENTEROBACTIN TRANSPORT PROTEIN FEPE"/>
    <property type="match status" value="1"/>
</dbReference>
<dbReference type="InterPro" id="IPR002586">
    <property type="entry name" value="CobQ/CobB/MinD/ParA_Nub-bd_dom"/>
</dbReference>
<protein>
    <recommendedName>
        <fullName evidence="15">Putative tyrosine-protein kinase EpsB</fullName>
    </recommendedName>
    <alternativeName>
        <fullName evidence="16">EPS I polysaccharide export protein EpsB</fullName>
    </alternativeName>
</protein>
<evidence type="ECO:0000259" key="20">
    <source>
        <dbReference type="Pfam" id="PF01656"/>
    </source>
</evidence>
<reference evidence="23 24" key="1">
    <citation type="submission" date="2018-09" db="EMBL/GenBank/DDBJ databases">
        <title>Draft genome of Simplicispira sp. NY-02.</title>
        <authorList>
            <person name="Im W.T."/>
        </authorList>
    </citation>
    <scope>NUCLEOTIDE SEQUENCE [LARGE SCALE GENOMIC DNA]</scope>
    <source>
        <strain evidence="23 24">NY-02</strain>
    </source>
</reference>
<dbReference type="InterPro" id="IPR003856">
    <property type="entry name" value="LPS_length_determ_N"/>
</dbReference>
<keyword evidence="8" id="KW-0067">ATP-binding</keyword>
<evidence type="ECO:0000256" key="3">
    <source>
        <dbReference type="ARBA" id="ARBA00022475"/>
    </source>
</evidence>
<evidence type="ECO:0000259" key="21">
    <source>
        <dbReference type="Pfam" id="PF02706"/>
    </source>
</evidence>
<dbReference type="NCBIfam" id="TIGR01007">
    <property type="entry name" value="eps_fam"/>
    <property type="match status" value="1"/>
</dbReference>
<accession>A0A398CG17</accession>
<evidence type="ECO:0000256" key="12">
    <source>
        <dbReference type="ARBA" id="ARBA00023169"/>
    </source>
</evidence>
<evidence type="ECO:0000256" key="16">
    <source>
        <dbReference type="ARBA" id="ARBA00081049"/>
    </source>
</evidence>
<feature type="domain" description="CobQ/CobB/MinD/ParA nucleotide binding" evidence="20">
    <location>
        <begin position="591"/>
        <end position="765"/>
    </location>
</feature>
<dbReference type="EMBL" id="QXJC01000001">
    <property type="protein sequence ID" value="RID99998.1"/>
    <property type="molecule type" value="Genomic_DNA"/>
</dbReference>
<evidence type="ECO:0000256" key="11">
    <source>
        <dbReference type="ARBA" id="ARBA00023137"/>
    </source>
</evidence>
<organism evidence="23 24">
    <name type="scientific">Simplicispira hankyongi</name>
    <dbReference type="NCBI Taxonomy" id="2315688"/>
    <lineage>
        <taxon>Bacteria</taxon>
        <taxon>Pseudomonadati</taxon>
        <taxon>Pseudomonadota</taxon>
        <taxon>Betaproteobacteria</taxon>
        <taxon>Burkholderiales</taxon>
        <taxon>Comamonadaceae</taxon>
        <taxon>Simplicispira</taxon>
    </lineage>
</organism>
<evidence type="ECO:0000256" key="2">
    <source>
        <dbReference type="ARBA" id="ARBA00008883"/>
    </source>
</evidence>
<evidence type="ECO:0000256" key="4">
    <source>
        <dbReference type="ARBA" id="ARBA00022679"/>
    </source>
</evidence>
<evidence type="ECO:0000256" key="1">
    <source>
        <dbReference type="ARBA" id="ARBA00004429"/>
    </source>
</evidence>
<feature type="transmembrane region" description="Helical" evidence="19">
    <location>
        <begin position="496"/>
        <end position="517"/>
    </location>
</feature>
<dbReference type="GO" id="GO:0005524">
    <property type="term" value="F:ATP binding"/>
    <property type="evidence" value="ECO:0007669"/>
    <property type="project" value="UniProtKB-KW"/>
</dbReference>
<evidence type="ECO:0000256" key="14">
    <source>
        <dbReference type="ARBA" id="ARBA00054296"/>
    </source>
</evidence>
<evidence type="ECO:0000256" key="7">
    <source>
        <dbReference type="ARBA" id="ARBA00022777"/>
    </source>
</evidence>
<dbReference type="AlphaFoldDB" id="A0A398CG17"/>
<comment type="similarity">
    <text evidence="2">Belongs to the etk/wzc family.</text>
</comment>
<evidence type="ECO:0000313" key="23">
    <source>
        <dbReference type="EMBL" id="RID99998.1"/>
    </source>
</evidence>
<feature type="coiled-coil region" evidence="17">
    <location>
        <begin position="356"/>
        <end position="419"/>
    </location>
</feature>
<evidence type="ECO:0000256" key="9">
    <source>
        <dbReference type="ARBA" id="ARBA00022989"/>
    </source>
</evidence>
<dbReference type="GO" id="GO:0004713">
    <property type="term" value="F:protein tyrosine kinase activity"/>
    <property type="evidence" value="ECO:0007669"/>
    <property type="project" value="UniProtKB-KW"/>
</dbReference>
<comment type="catalytic activity">
    <reaction evidence="13">
        <text>L-tyrosyl-[protein] + ATP = O-phospho-L-tyrosyl-[protein] + ADP + H(+)</text>
        <dbReference type="Rhea" id="RHEA:10596"/>
        <dbReference type="Rhea" id="RHEA-COMP:10136"/>
        <dbReference type="Rhea" id="RHEA-COMP:20101"/>
        <dbReference type="ChEBI" id="CHEBI:15378"/>
        <dbReference type="ChEBI" id="CHEBI:30616"/>
        <dbReference type="ChEBI" id="CHEBI:46858"/>
        <dbReference type="ChEBI" id="CHEBI:61978"/>
        <dbReference type="ChEBI" id="CHEBI:456216"/>
    </reaction>
</comment>
<evidence type="ECO:0000256" key="5">
    <source>
        <dbReference type="ARBA" id="ARBA00022692"/>
    </source>
</evidence>
<keyword evidence="10 19" id="KW-0472">Membrane</keyword>
<dbReference type="Proteomes" id="UP000266302">
    <property type="component" value="Unassembled WGS sequence"/>
</dbReference>
<name>A0A398CG17_9BURK</name>
<comment type="function">
    <text evidence="14">Probably involved in polymerization and/or export of exopolysaccharide EPS I which functions as a virulence factor. May be involved in an ATP-dependent process in the pathway for EPS I production, possibly export of the trimeric repeat units across the inner membrane or their polymerization.</text>
</comment>
<feature type="transmembrane region" description="Helical" evidence="19">
    <location>
        <begin position="67"/>
        <end position="85"/>
    </location>
</feature>
<dbReference type="Pfam" id="PF13807">
    <property type="entry name" value="GNVR"/>
    <property type="match status" value="1"/>
</dbReference>
<keyword evidence="6" id="KW-0547">Nucleotide-binding</keyword>
<dbReference type="GO" id="GO:0042802">
    <property type="term" value="F:identical protein binding"/>
    <property type="evidence" value="ECO:0007669"/>
    <property type="project" value="UniProtKB-ARBA"/>
</dbReference>
<keyword evidence="7 23" id="KW-0418">Kinase</keyword>
<evidence type="ECO:0000256" key="17">
    <source>
        <dbReference type="SAM" id="Coils"/>
    </source>
</evidence>
<keyword evidence="4 23" id="KW-0808">Transferase</keyword>
<evidence type="ECO:0000259" key="22">
    <source>
        <dbReference type="Pfam" id="PF13807"/>
    </source>
</evidence>
<dbReference type="SUPFAM" id="SSF52540">
    <property type="entry name" value="P-loop containing nucleoside triphosphate hydrolases"/>
    <property type="match status" value="1"/>
</dbReference>
<feature type="region of interest" description="Disordered" evidence="18">
    <location>
        <begin position="1"/>
        <end position="25"/>
    </location>
</feature>